<sequence length="201" mass="21660">METQNEILGRVRLPQSVQASLSCEHLLMKSALTLIVGLLGVVAFYPQANALRCHSCAGSDYIPNAVLKVLVKLNLTAVTQQGSCKSEAEESSCDNGQFCVKNAVTYRIAFNGIKYNWNTFTKGCASPDEVAPTVEIPNEQSSSPKPMQSGVCYTSNNDTGVAVTTVKSLCYCNDKDFCNGSMSLSTSLFSVLLFLVLALHI</sequence>
<dbReference type="PANTHER" id="PTHR36939:SF1">
    <property type="entry name" value="UPAR_LY6 DOMAIN-CONTAINING PROTEIN"/>
    <property type="match status" value="1"/>
</dbReference>
<gene>
    <name evidence="2" type="ORF">QR680_001094</name>
</gene>
<accession>A0AA39GWX5</accession>
<proteinExistence type="predicted"/>
<reference evidence="2" key="1">
    <citation type="submission" date="2023-06" db="EMBL/GenBank/DDBJ databases">
        <title>Genomic analysis of the entomopathogenic nematode Steinernema hermaphroditum.</title>
        <authorList>
            <person name="Schwarz E.M."/>
            <person name="Heppert J.K."/>
            <person name="Baniya A."/>
            <person name="Schwartz H.T."/>
            <person name="Tan C.-H."/>
            <person name="Antoshechkin I."/>
            <person name="Sternberg P.W."/>
            <person name="Goodrich-Blair H."/>
            <person name="Dillman A.R."/>
        </authorList>
    </citation>
    <scope>NUCLEOTIDE SEQUENCE</scope>
    <source>
        <strain evidence="2">PS9179</strain>
        <tissue evidence="2">Whole animal</tissue>
    </source>
</reference>
<keyword evidence="1" id="KW-0812">Transmembrane</keyword>
<evidence type="ECO:0000313" key="3">
    <source>
        <dbReference type="Proteomes" id="UP001175271"/>
    </source>
</evidence>
<organism evidence="2 3">
    <name type="scientific">Steinernema hermaphroditum</name>
    <dbReference type="NCBI Taxonomy" id="289476"/>
    <lineage>
        <taxon>Eukaryota</taxon>
        <taxon>Metazoa</taxon>
        <taxon>Ecdysozoa</taxon>
        <taxon>Nematoda</taxon>
        <taxon>Chromadorea</taxon>
        <taxon>Rhabditida</taxon>
        <taxon>Tylenchina</taxon>
        <taxon>Panagrolaimomorpha</taxon>
        <taxon>Strongyloidoidea</taxon>
        <taxon>Steinernematidae</taxon>
        <taxon>Steinernema</taxon>
    </lineage>
</organism>
<comment type="caution">
    <text evidence="2">The sequence shown here is derived from an EMBL/GenBank/DDBJ whole genome shotgun (WGS) entry which is preliminary data.</text>
</comment>
<keyword evidence="3" id="KW-1185">Reference proteome</keyword>
<evidence type="ECO:0000313" key="2">
    <source>
        <dbReference type="EMBL" id="KAK0395062.1"/>
    </source>
</evidence>
<keyword evidence="1" id="KW-1133">Transmembrane helix</keyword>
<dbReference type="EMBL" id="JAUCMV010000005">
    <property type="protein sequence ID" value="KAK0395062.1"/>
    <property type="molecule type" value="Genomic_DNA"/>
</dbReference>
<dbReference type="Proteomes" id="UP001175271">
    <property type="component" value="Unassembled WGS sequence"/>
</dbReference>
<dbReference type="AlphaFoldDB" id="A0AA39GWX5"/>
<keyword evidence="1" id="KW-0472">Membrane</keyword>
<feature type="transmembrane region" description="Helical" evidence="1">
    <location>
        <begin position="180"/>
        <end position="199"/>
    </location>
</feature>
<dbReference type="PANTHER" id="PTHR36939">
    <property type="entry name" value="PROTEIN CBG03389"/>
    <property type="match status" value="1"/>
</dbReference>
<name>A0AA39GWX5_9BILA</name>
<protein>
    <submittedName>
        <fullName evidence="2">Uncharacterized protein</fullName>
    </submittedName>
</protein>
<evidence type="ECO:0000256" key="1">
    <source>
        <dbReference type="SAM" id="Phobius"/>
    </source>
</evidence>